<dbReference type="PROSITE" id="PS51677">
    <property type="entry name" value="NODB"/>
    <property type="match status" value="1"/>
</dbReference>
<dbReference type="InterPro" id="IPR051398">
    <property type="entry name" value="Polysacch_Deacetylase"/>
</dbReference>
<dbReference type="PANTHER" id="PTHR34216:SF3">
    <property type="entry name" value="POLY-BETA-1,6-N-ACETYL-D-GLUCOSAMINE N-DEACETYLASE"/>
    <property type="match status" value="1"/>
</dbReference>
<keyword evidence="5" id="KW-1185">Reference proteome</keyword>
<accession>A0ABP8MRY6</accession>
<evidence type="ECO:0000256" key="2">
    <source>
        <dbReference type="ARBA" id="ARBA00022729"/>
    </source>
</evidence>
<dbReference type="Proteomes" id="UP001501175">
    <property type="component" value="Unassembled WGS sequence"/>
</dbReference>
<protein>
    <submittedName>
        <fullName evidence="4">Polysaccharide deacetylase family protein</fullName>
    </submittedName>
</protein>
<comment type="subcellular location">
    <subcellularLocation>
        <location evidence="1">Secreted</location>
    </subcellularLocation>
</comment>
<sequence length="231" mass="25912">MYHKVDPERTDRLTVTVSQLQEQLTYLQSAGYHFVPLRAVLASLASPGAALPPRSVLLTFDDGYQNNLTYVLPILQSSTIPAVVFVPTDFIGKTNEWDGSPDPLMTVDELRHLVSHGVELAYHSHQHLNYKHLTAAEIRMDLQASVTTARQLGLPLLPAFAYPYGGRPKDAASYQSMQAALREAGIQLAFRIGNRINPLPFRKPLEVNRIDVRGTDSFTAFKRKVRWGRLF</sequence>
<organism evidence="4 5">
    <name type="scientific">Nibrella saemangeumensis</name>
    <dbReference type="NCBI Taxonomy" id="1084526"/>
    <lineage>
        <taxon>Bacteria</taxon>
        <taxon>Pseudomonadati</taxon>
        <taxon>Bacteroidota</taxon>
        <taxon>Cytophagia</taxon>
        <taxon>Cytophagales</taxon>
        <taxon>Spirosomataceae</taxon>
        <taxon>Nibrella</taxon>
    </lineage>
</organism>
<keyword evidence="2" id="KW-0732">Signal</keyword>
<gene>
    <name evidence="4" type="ORF">GCM10023189_18440</name>
</gene>
<evidence type="ECO:0000256" key="1">
    <source>
        <dbReference type="ARBA" id="ARBA00004613"/>
    </source>
</evidence>
<feature type="domain" description="NodB homology" evidence="3">
    <location>
        <begin position="54"/>
        <end position="231"/>
    </location>
</feature>
<dbReference type="PANTHER" id="PTHR34216">
    <property type="match status" value="1"/>
</dbReference>
<reference evidence="5" key="1">
    <citation type="journal article" date="2019" name="Int. J. Syst. Evol. Microbiol.">
        <title>The Global Catalogue of Microorganisms (GCM) 10K type strain sequencing project: providing services to taxonomists for standard genome sequencing and annotation.</title>
        <authorList>
            <consortium name="The Broad Institute Genomics Platform"/>
            <consortium name="The Broad Institute Genome Sequencing Center for Infectious Disease"/>
            <person name="Wu L."/>
            <person name="Ma J."/>
        </authorList>
    </citation>
    <scope>NUCLEOTIDE SEQUENCE [LARGE SCALE GENOMIC DNA]</scope>
    <source>
        <strain evidence="5">JCM 17927</strain>
    </source>
</reference>
<dbReference type="SUPFAM" id="SSF88713">
    <property type="entry name" value="Glycoside hydrolase/deacetylase"/>
    <property type="match status" value="1"/>
</dbReference>
<dbReference type="CDD" id="cd10918">
    <property type="entry name" value="CE4_NodB_like_5s_6s"/>
    <property type="match status" value="1"/>
</dbReference>
<dbReference type="InterPro" id="IPR002509">
    <property type="entry name" value="NODB_dom"/>
</dbReference>
<proteinExistence type="predicted"/>
<comment type="caution">
    <text evidence="4">The sequence shown here is derived from an EMBL/GenBank/DDBJ whole genome shotgun (WGS) entry which is preliminary data.</text>
</comment>
<evidence type="ECO:0000259" key="3">
    <source>
        <dbReference type="PROSITE" id="PS51677"/>
    </source>
</evidence>
<dbReference type="RefSeq" id="WP_345242770.1">
    <property type="nucleotide sequence ID" value="NZ_BAABHD010000022.1"/>
</dbReference>
<name>A0ABP8MRY6_9BACT</name>
<dbReference type="EMBL" id="BAABHD010000022">
    <property type="protein sequence ID" value="GAA4453439.1"/>
    <property type="molecule type" value="Genomic_DNA"/>
</dbReference>
<dbReference type="Pfam" id="PF01522">
    <property type="entry name" value="Polysacc_deac_1"/>
    <property type="match status" value="1"/>
</dbReference>
<dbReference type="Gene3D" id="3.20.20.370">
    <property type="entry name" value="Glycoside hydrolase/deacetylase"/>
    <property type="match status" value="1"/>
</dbReference>
<evidence type="ECO:0000313" key="4">
    <source>
        <dbReference type="EMBL" id="GAA4453439.1"/>
    </source>
</evidence>
<dbReference type="InterPro" id="IPR011330">
    <property type="entry name" value="Glyco_hydro/deAcase_b/a-brl"/>
</dbReference>
<evidence type="ECO:0000313" key="5">
    <source>
        <dbReference type="Proteomes" id="UP001501175"/>
    </source>
</evidence>